<dbReference type="Proteomes" id="UP000011996">
    <property type="component" value="Unassembled WGS sequence"/>
</dbReference>
<name>M5SC39_9BACT</name>
<dbReference type="STRING" id="1263868.RESH_04209"/>
<gene>
    <name evidence="1" type="ORF">RESH_04209</name>
</gene>
<evidence type="ECO:0000313" key="2">
    <source>
        <dbReference type="Proteomes" id="UP000011996"/>
    </source>
</evidence>
<evidence type="ECO:0000313" key="1">
    <source>
        <dbReference type="EMBL" id="EMI25227.1"/>
    </source>
</evidence>
<protein>
    <submittedName>
        <fullName evidence="1">Uncharacterized protein</fullName>
    </submittedName>
</protein>
<accession>M5SC39</accession>
<reference evidence="1 2" key="1">
    <citation type="journal article" date="2013" name="Mar. Genomics">
        <title>Expression of sulfatases in Rhodopirellula baltica and the diversity of sulfatases in the genus Rhodopirellula.</title>
        <authorList>
            <person name="Wegner C.E."/>
            <person name="Richter-Heitmann T."/>
            <person name="Klindworth A."/>
            <person name="Klockow C."/>
            <person name="Richter M."/>
            <person name="Achstetter T."/>
            <person name="Glockner F.O."/>
            <person name="Harder J."/>
        </authorList>
    </citation>
    <scope>NUCLEOTIDE SEQUENCE [LARGE SCALE GENOMIC DNA]</scope>
    <source>
        <strain evidence="1 2">SH398</strain>
    </source>
</reference>
<organism evidence="1 2">
    <name type="scientific">Rhodopirellula europaea SH398</name>
    <dbReference type="NCBI Taxonomy" id="1263868"/>
    <lineage>
        <taxon>Bacteria</taxon>
        <taxon>Pseudomonadati</taxon>
        <taxon>Planctomycetota</taxon>
        <taxon>Planctomycetia</taxon>
        <taxon>Pirellulales</taxon>
        <taxon>Pirellulaceae</taxon>
        <taxon>Rhodopirellula</taxon>
    </lineage>
</organism>
<dbReference type="EMBL" id="ANOF01000131">
    <property type="protein sequence ID" value="EMI25227.1"/>
    <property type="molecule type" value="Genomic_DNA"/>
</dbReference>
<dbReference type="AlphaFoldDB" id="M5SC39"/>
<dbReference type="PATRIC" id="fig|1263868.3.peg.4567"/>
<comment type="caution">
    <text evidence="1">The sequence shown here is derived from an EMBL/GenBank/DDBJ whole genome shotgun (WGS) entry which is preliminary data.</text>
</comment>
<sequence>MLLEGLLHSGICFFAGETPVNTPAGFTFLDVNIPPLNSLIGCMRHAEGFHELIQFGMRGRLQDGKGK</sequence>
<proteinExistence type="predicted"/>